<name>A0ABM6NJ04_PSEO7</name>
<evidence type="ECO:0000313" key="1">
    <source>
        <dbReference type="EMBL" id="ATD08849.1"/>
    </source>
</evidence>
<keyword evidence="2" id="KW-1185">Reference proteome</keyword>
<proteinExistence type="predicted"/>
<reference evidence="1 2" key="1">
    <citation type="submission" date="2015-06" db="EMBL/GenBank/DDBJ databases">
        <authorList>
            <person name="Xie B.-B."/>
            <person name="Rong J.-C."/>
            <person name="Qin Q.-L."/>
            <person name="Zhang Y.-Z."/>
        </authorList>
    </citation>
    <scope>NUCLEOTIDE SEQUENCE [LARGE SCALE GENOMIC DNA]</scope>
    <source>
        <strain evidence="1 2">JCM 20779</strain>
    </source>
</reference>
<sequence length="44" mass="5123">MGIITHGVEYLKEIEVHLPERVEPSIKYKKHKPSRSWVFKACSA</sequence>
<organism evidence="1 2">
    <name type="scientific">Pseudoalteromonas piscicida</name>
    <dbReference type="NCBI Taxonomy" id="43662"/>
    <lineage>
        <taxon>Bacteria</taxon>
        <taxon>Pseudomonadati</taxon>
        <taxon>Pseudomonadota</taxon>
        <taxon>Gammaproteobacteria</taxon>
        <taxon>Alteromonadales</taxon>
        <taxon>Pseudoalteromonadaceae</taxon>
        <taxon>Pseudoalteromonas</taxon>
    </lineage>
</organism>
<dbReference type="EMBL" id="CP011924">
    <property type="protein sequence ID" value="ATD08849.1"/>
    <property type="molecule type" value="Genomic_DNA"/>
</dbReference>
<dbReference type="Proteomes" id="UP000016521">
    <property type="component" value="Chromosome I"/>
</dbReference>
<gene>
    <name evidence="1" type="ORF">PPIS_a4185</name>
</gene>
<evidence type="ECO:0008006" key="3">
    <source>
        <dbReference type="Google" id="ProtNLM"/>
    </source>
</evidence>
<accession>A0ABM6NJ04</accession>
<evidence type="ECO:0000313" key="2">
    <source>
        <dbReference type="Proteomes" id="UP000016521"/>
    </source>
</evidence>
<protein>
    <recommendedName>
        <fullName evidence="3">Transposase</fullName>
    </recommendedName>
</protein>